<dbReference type="AlphaFoldDB" id="T2IGT8"/>
<accession>T2IGT8</accession>
<evidence type="ECO:0000313" key="3">
    <source>
        <dbReference type="Proteomes" id="UP000018348"/>
    </source>
</evidence>
<proteinExistence type="predicted"/>
<reference evidence="2 3" key="2">
    <citation type="submission" date="2013-09" db="EMBL/GenBank/DDBJ databases">
        <title>Whole genome comparison of six Crocosphaera watsonii strains with differing phenotypes.</title>
        <authorList>
            <person name="Bench S.R."/>
            <person name="Heller P."/>
            <person name="Frank I."/>
            <person name="Arciniega M."/>
            <person name="Shilova I.N."/>
            <person name="Zehr J.P."/>
        </authorList>
    </citation>
    <scope>NUCLEOTIDE SEQUENCE [LARGE SCALE GENOMIC DNA]</scope>
    <source>
        <strain evidence="2 3">WH 8502</strain>
    </source>
</reference>
<name>T2IGT8_CROWT</name>
<comment type="caution">
    <text evidence="2">The sequence shown here is derived from an EMBL/GenBank/DDBJ whole genome shotgun (WGS) entry which is preliminary data.</text>
</comment>
<evidence type="ECO:0000313" key="2">
    <source>
        <dbReference type="EMBL" id="CCQ52721.1"/>
    </source>
</evidence>
<reference evidence="2 3" key="1">
    <citation type="submission" date="2013-01" db="EMBL/GenBank/DDBJ databases">
        <authorList>
            <person name="Bench S."/>
        </authorList>
    </citation>
    <scope>NUCLEOTIDE SEQUENCE [LARGE SCALE GENOMIC DNA]</scope>
    <source>
        <strain evidence="2 3">WH 8502</strain>
    </source>
</reference>
<feature type="compositionally biased region" description="Low complexity" evidence="1">
    <location>
        <begin position="12"/>
        <end position="23"/>
    </location>
</feature>
<dbReference type="EMBL" id="CAQK01000703">
    <property type="protein sequence ID" value="CCQ52721.1"/>
    <property type="molecule type" value="Genomic_DNA"/>
</dbReference>
<dbReference type="Gene3D" id="1.10.287.950">
    <property type="entry name" value="Methyl-accepting chemotaxis protein"/>
    <property type="match status" value="1"/>
</dbReference>
<dbReference type="Proteomes" id="UP000018348">
    <property type="component" value="Unassembled WGS sequence"/>
</dbReference>
<feature type="region of interest" description="Disordered" evidence="1">
    <location>
        <begin position="1"/>
        <end position="23"/>
    </location>
</feature>
<sequence length="64" mass="6963">MVEAITRSAIEQSQTSQTVTQTMSQVAAISDKTSSEAAQVSDSFRELLAVAQSLQESVRQFKVK</sequence>
<gene>
    <name evidence="2" type="ORF">CWATWH8502_2302</name>
</gene>
<dbReference type="SUPFAM" id="SSF58104">
    <property type="entry name" value="Methyl-accepting chemotaxis protein (MCP) signaling domain"/>
    <property type="match status" value="1"/>
</dbReference>
<evidence type="ECO:0000256" key="1">
    <source>
        <dbReference type="SAM" id="MobiDB-lite"/>
    </source>
</evidence>
<protein>
    <submittedName>
        <fullName evidence="2">Tsr or CheD</fullName>
    </submittedName>
</protein>
<organism evidence="2 3">
    <name type="scientific">Crocosphaera watsonii WH 8502</name>
    <dbReference type="NCBI Taxonomy" id="423474"/>
    <lineage>
        <taxon>Bacteria</taxon>
        <taxon>Bacillati</taxon>
        <taxon>Cyanobacteriota</taxon>
        <taxon>Cyanophyceae</taxon>
        <taxon>Oscillatoriophycideae</taxon>
        <taxon>Chroococcales</taxon>
        <taxon>Aphanothecaceae</taxon>
        <taxon>Crocosphaera</taxon>
    </lineage>
</organism>